<protein>
    <recommendedName>
        <fullName evidence="2">non-specific serine/threonine protein kinase</fullName>
        <ecNumber evidence="2">2.7.11.1</ecNumber>
    </recommendedName>
</protein>
<comment type="caution">
    <text evidence="6">The sequence shown here is derived from an EMBL/GenBank/DDBJ whole genome shotgun (WGS) entry which is preliminary data.</text>
</comment>
<evidence type="ECO:0000256" key="4">
    <source>
        <dbReference type="ARBA" id="ARBA00022840"/>
    </source>
</evidence>
<dbReference type="InterPro" id="IPR011009">
    <property type="entry name" value="Kinase-like_dom_sf"/>
</dbReference>
<dbReference type="InterPro" id="IPR000719">
    <property type="entry name" value="Prot_kinase_dom"/>
</dbReference>
<organism evidence="6 7">
    <name type="scientific">Tachuris rubrigastra</name>
    <dbReference type="NCBI Taxonomy" id="495162"/>
    <lineage>
        <taxon>Eukaryota</taxon>
        <taxon>Metazoa</taxon>
        <taxon>Chordata</taxon>
        <taxon>Craniata</taxon>
        <taxon>Vertebrata</taxon>
        <taxon>Euteleostomi</taxon>
        <taxon>Archelosauria</taxon>
        <taxon>Archosauria</taxon>
        <taxon>Dinosauria</taxon>
        <taxon>Saurischia</taxon>
        <taxon>Theropoda</taxon>
        <taxon>Coelurosauria</taxon>
        <taxon>Aves</taxon>
        <taxon>Neognathae</taxon>
        <taxon>Neoaves</taxon>
        <taxon>Telluraves</taxon>
        <taxon>Australaves</taxon>
        <taxon>Passeriformes</taxon>
        <taxon>Tyrannidae</taxon>
        <taxon>Tachuris</taxon>
    </lineage>
</organism>
<feature type="non-terminal residue" evidence="6">
    <location>
        <position position="1"/>
    </location>
</feature>
<keyword evidence="6" id="KW-0808">Transferase</keyword>
<feature type="domain" description="Protein kinase" evidence="5">
    <location>
        <begin position="1"/>
        <end position="74"/>
    </location>
</feature>
<dbReference type="EC" id="2.7.11.1" evidence="2"/>
<dbReference type="EMBL" id="VZRD01003572">
    <property type="protein sequence ID" value="NWR40799.1"/>
    <property type="molecule type" value="Genomic_DNA"/>
</dbReference>
<dbReference type="Pfam" id="PF00069">
    <property type="entry name" value="Pkinase"/>
    <property type="match status" value="1"/>
</dbReference>
<evidence type="ECO:0000313" key="6">
    <source>
        <dbReference type="EMBL" id="NWR40799.1"/>
    </source>
</evidence>
<dbReference type="AlphaFoldDB" id="A0A7K4X1N3"/>
<keyword evidence="3" id="KW-0547">Nucleotide-binding</keyword>
<dbReference type="PANTHER" id="PTHR45832:SF22">
    <property type="entry name" value="SERINE_THREONINE-PROTEIN KINASE SAMKA-RELATED"/>
    <property type="match status" value="1"/>
</dbReference>
<comment type="similarity">
    <text evidence="1">Belongs to the protein kinase superfamily. STE Ser/Thr protein kinase family. STE20 subfamily.</text>
</comment>
<evidence type="ECO:0000313" key="7">
    <source>
        <dbReference type="Proteomes" id="UP000540952"/>
    </source>
</evidence>
<dbReference type="Gene3D" id="1.10.510.10">
    <property type="entry name" value="Transferase(Phosphotransferase) domain 1"/>
    <property type="match status" value="1"/>
</dbReference>
<accession>A0A7K4X1N3</accession>
<evidence type="ECO:0000259" key="5">
    <source>
        <dbReference type="PROSITE" id="PS50011"/>
    </source>
</evidence>
<sequence length="74" mass="8105">KGDNVLLGVDGSVKLADFCLAARITPEQSKRSSVVGTPHWMAPEYLTKEEYGSKVDIWALGILVVEMLEGQPPY</sequence>
<feature type="non-terminal residue" evidence="6">
    <location>
        <position position="74"/>
    </location>
</feature>
<keyword evidence="7" id="KW-1185">Reference proteome</keyword>
<dbReference type="PROSITE" id="PS50011">
    <property type="entry name" value="PROTEIN_KINASE_DOM"/>
    <property type="match status" value="1"/>
</dbReference>
<reference evidence="6 7" key="1">
    <citation type="submission" date="2019-09" db="EMBL/GenBank/DDBJ databases">
        <title>Bird 10,000 Genomes (B10K) Project - Family phase.</title>
        <authorList>
            <person name="Zhang G."/>
        </authorList>
    </citation>
    <scope>NUCLEOTIDE SEQUENCE [LARGE SCALE GENOMIC DNA]</scope>
    <source>
        <strain evidence="6">B10K-CU-031-13</strain>
        <tissue evidence="6">Muscle</tissue>
    </source>
</reference>
<keyword evidence="4" id="KW-0067">ATP-binding</keyword>
<proteinExistence type="inferred from homology"/>
<gene>
    <name evidence="6" type="primary">Pak1_2</name>
    <name evidence="6" type="ORF">TACRUB_R02783</name>
</gene>
<dbReference type="SUPFAM" id="SSF56112">
    <property type="entry name" value="Protein kinase-like (PK-like)"/>
    <property type="match status" value="1"/>
</dbReference>
<dbReference type="PANTHER" id="PTHR45832">
    <property type="entry name" value="SERINE/THREONINE-PROTEIN KINASE SAMKA-RELATED-RELATED"/>
    <property type="match status" value="1"/>
</dbReference>
<dbReference type="Proteomes" id="UP000540952">
    <property type="component" value="Unassembled WGS sequence"/>
</dbReference>
<evidence type="ECO:0000256" key="1">
    <source>
        <dbReference type="ARBA" id="ARBA00008874"/>
    </source>
</evidence>
<dbReference type="GO" id="GO:0004674">
    <property type="term" value="F:protein serine/threonine kinase activity"/>
    <property type="evidence" value="ECO:0007669"/>
    <property type="project" value="UniProtKB-EC"/>
</dbReference>
<evidence type="ECO:0000256" key="3">
    <source>
        <dbReference type="ARBA" id="ARBA00022741"/>
    </source>
</evidence>
<keyword evidence="6" id="KW-0418">Kinase</keyword>
<dbReference type="GO" id="GO:0005524">
    <property type="term" value="F:ATP binding"/>
    <property type="evidence" value="ECO:0007669"/>
    <property type="project" value="UniProtKB-KW"/>
</dbReference>
<evidence type="ECO:0000256" key="2">
    <source>
        <dbReference type="ARBA" id="ARBA00012513"/>
    </source>
</evidence>
<dbReference type="InterPro" id="IPR051931">
    <property type="entry name" value="PAK3-like"/>
</dbReference>
<name>A0A7K4X1N3_9TYRA</name>